<feature type="region of interest" description="Disordered" evidence="1">
    <location>
        <begin position="198"/>
        <end position="236"/>
    </location>
</feature>
<evidence type="ECO:0000313" key="3">
    <source>
        <dbReference type="Proteomes" id="UP001597475"/>
    </source>
</evidence>
<name>A0ABW5P4Y7_9DEIO</name>
<protein>
    <submittedName>
        <fullName evidence="2">Phage recombination protein Bet</fullName>
    </submittedName>
</protein>
<evidence type="ECO:0000313" key="2">
    <source>
        <dbReference type="EMBL" id="MFD2609530.1"/>
    </source>
</evidence>
<dbReference type="Proteomes" id="UP001597475">
    <property type="component" value="Unassembled WGS sequence"/>
</dbReference>
<dbReference type="InterPro" id="IPR010183">
    <property type="entry name" value="Phage_lambda_Bet"/>
</dbReference>
<dbReference type="EMBL" id="JBHUMK010000037">
    <property type="protein sequence ID" value="MFD2609530.1"/>
    <property type="molecule type" value="Genomic_DNA"/>
</dbReference>
<feature type="compositionally biased region" description="Low complexity" evidence="1">
    <location>
        <begin position="198"/>
        <end position="209"/>
    </location>
</feature>
<proteinExistence type="predicted"/>
<comment type="caution">
    <text evidence="2">The sequence shown here is derived from an EMBL/GenBank/DDBJ whole genome shotgun (WGS) entry which is preliminary data.</text>
</comment>
<dbReference type="Pfam" id="PF03837">
    <property type="entry name" value="RecT"/>
    <property type="match status" value="1"/>
</dbReference>
<reference evidence="3" key="1">
    <citation type="journal article" date="2019" name="Int. J. Syst. Evol. Microbiol.">
        <title>The Global Catalogue of Microorganisms (GCM) 10K type strain sequencing project: providing services to taxonomists for standard genome sequencing and annotation.</title>
        <authorList>
            <consortium name="The Broad Institute Genomics Platform"/>
            <consortium name="The Broad Institute Genome Sequencing Center for Infectious Disease"/>
            <person name="Wu L."/>
            <person name="Ma J."/>
        </authorList>
    </citation>
    <scope>NUCLEOTIDE SEQUENCE [LARGE SCALE GENOMIC DNA]</scope>
    <source>
        <strain evidence="3">KCTC 33842</strain>
    </source>
</reference>
<dbReference type="InterPro" id="IPR018330">
    <property type="entry name" value="RecT_fam"/>
</dbReference>
<keyword evidence="3" id="KW-1185">Reference proteome</keyword>
<feature type="compositionally biased region" description="Low complexity" evidence="1">
    <location>
        <begin position="219"/>
        <end position="236"/>
    </location>
</feature>
<sequence length="412" mass="44764">MTAITHQSAQPMPLAHLPSQALDREQIELVKRTIAKGATDDELSLFVQQCNRTGLDPFARQIYAIKRWDAKERREVMGVQVSIDGLRLIAERSGKYAGQVGPMWCAKDGIWREVWLESTPPAAAKVGVLRTDFREPLWAVARWDSYVQTNKDGQPGPMWRKMPDLMLAKVAEALALRKAFPQDMSGLYTSEEMAQADNAAPAAHAAPQARHADVTREVAQAAGVQPQQPQQPQGNPVNAEALKRVRDMAARVQKYGEARVEEILGTYDWQNDMTAAAAAYADLKQFGLDQAALEAAKAPQAQQGDVVEGQFTPDVPVSGPLTTDQIGKLQAAAKGAGADTSEKRAALWAWILQRPEPVGTTSLTSQDAVDILQYLVTCNPEQRAQALGEALGTFKVATGTDAAQGDADDLPF</sequence>
<organism evidence="2 3">
    <name type="scientific">Deinococcus taklimakanensis</name>
    <dbReference type="NCBI Taxonomy" id="536443"/>
    <lineage>
        <taxon>Bacteria</taxon>
        <taxon>Thermotogati</taxon>
        <taxon>Deinococcota</taxon>
        <taxon>Deinococci</taxon>
        <taxon>Deinococcales</taxon>
        <taxon>Deinococcaceae</taxon>
        <taxon>Deinococcus</taxon>
    </lineage>
</organism>
<accession>A0ABW5P4Y7</accession>
<gene>
    <name evidence="2" type="primary">bet</name>
    <name evidence="2" type="ORF">ACFSR9_08780</name>
</gene>
<evidence type="ECO:0000256" key="1">
    <source>
        <dbReference type="SAM" id="MobiDB-lite"/>
    </source>
</evidence>
<dbReference type="RefSeq" id="WP_386844977.1">
    <property type="nucleotide sequence ID" value="NZ_JBHUMK010000037.1"/>
</dbReference>
<dbReference type="NCBIfam" id="TIGR01913">
    <property type="entry name" value="bet_lambda"/>
    <property type="match status" value="1"/>
</dbReference>